<feature type="compositionally biased region" description="Polar residues" evidence="7">
    <location>
        <begin position="265"/>
        <end position="274"/>
    </location>
</feature>
<feature type="compositionally biased region" description="Polar residues" evidence="7">
    <location>
        <begin position="239"/>
        <end position="255"/>
    </location>
</feature>
<protein>
    <submittedName>
        <fullName evidence="10">Peptidase</fullName>
    </submittedName>
</protein>
<feature type="coiled-coil region" evidence="6">
    <location>
        <begin position="28"/>
        <end position="104"/>
    </location>
</feature>
<evidence type="ECO:0000259" key="9">
    <source>
        <dbReference type="PROSITE" id="PS51935"/>
    </source>
</evidence>
<proteinExistence type="inferred from homology"/>
<keyword evidence="11" id="KW-1185">Reference proteome</keyword>
<dbReference type="PROSITE" id="PS51935">
    <property type="entry name" value="NLPC_P60"/>
    <property type="match status" value="1"/>
</dbReference>
<dbReference type="InterPro" id="IPR057309">
    <property type="entry name" value="PcsB_CC"/>
</dbReference>
<dbReference type="GO" id="GO:0008234">
    <property type="term" value="F:cysteine-type peptidase activity"/>
    <property type="evidence" value="ECO:0007669"/>
    <property type="project" value="UniProtKB-KW"/>
</dbReference>
<keyword evidence="6" id="KW-0175">Coiled coil</keyword>
<sequence length="407" mass="44210">MSKKKLIIVNLAVMIGLGSSFAIPSVKAETIQQQRTEIQKEIKNADQELKEVQEELAKLNEQIKRVDQAVAENNKKIKQTEQDINSANDEITKMEDEISVLEKSIKERTEILKQRAVSFQHSGGNIDYFDVLVGSSSFSDFVNRAIAVGKIVEADKNLLEEHEADQSTLSEKKATKVKKLADLTNLKEELVGMQELTLQQKEENDQLKEELKNEETAVAAAKNSLKQKDANLALQEASTAQAVSSSNEGSSTQVELASGKKADSNKTSTVASTPVNPNGTVNDLITAGYKYIGNSVYVFGGGRNSYDVANGRFDCSGFVHWAFSTVGVSVGASTDSLKYAGKQVPTNQMQPGDLVFFNTYKTDGHVGIYVGGGKFIGSQSSTGVAIANMSSGYWANKFNGRVVRVSL</sequence>
<dbReference type="RefSeq" id="WP_072578510.1">
    <property type="nucleotide sequence ID" value="NZ_CP016020.1"/>
</dbReference>
<dbReference type="PANTHER" id="PTHR47053">
    <property type="entry name" value="MUREIN DD-ENDOPEPTIDASE MEPH-RELATED"/>
    <property type="match status" value="1"/>
</dbReference>
<accession>A0A1L3MN38</accession>
<dbReference type="EMBL" id="CP016020">
    <property type="protein sequence ID" value="APH03722.1"/>
    <property type="molecule type" value="Genomic_DNA"/>
</dbReference>
<evidence type="ECO:0000256" key="3">
    <source>
        <dbReference type="ARBA" id="ARBA00022729"/>
    </source>
</evidence>
<dbReference type="Gene3D" id="3.90.1720.10">
    <property type="entry name" value="endopeptidase domain like (from Nostoc punctiforme)"/>
    <property type="match status" value="1"/>
</dbReference>
<evidence type="ECO:0000313" key="10">
    <source>
        <dbReference type="EMBL" id="APH03722.1"/>
    </source>
</evidence>
<dbReference type="AlphaFoldDB" id="A0A1L3MN38"/>
<evidence type="ECO:0000256" key="7">
    <source>
        <dbReference type="SAM" id="MobiDB-lite"/>
    </source>
</evidence>
<dbReference type="Pfam" id="PF24568">
    <property type="entry name" value="CC_PcsB"/>
    <property type="match status" value="1"/>
</dbReference>
<dbReference type="Gene3D" id="6.10.250.3150">
    <property type="match status" value="1"/>
</dbReference>
<dbReference type="InterPro" id="IPR038765">
    <property type="entry name" value="Papain-like_cys_pep_sf"/>
</dbReference>
<feature type="domain" description="NlpC/P60" evidence="9">
    <location>
        <begin position="278"/>
        <end position="405"/>
    </location>
</feature>
<dbReference type="STRING" id="1547283.A9C19_02515"/>
<dbReference type="GO" id="GO:0006508">
    <property type="term" value="P:proteolysis"/>
    <property type="evidence" value="ECO:0007669"/>
    <property type="project" value="UniProtKB-KW"/>
</dbReference>
<dbReference type="InterPro" id="IPR051202">
    <property type="entry name" value="Peptidase_C40"/>
</dbReference>
<dbReference type="SUPFAM" id="SSF54001">
    <property type="entry name" value="Cysteine proteinases"/>
    <property type="match status" value="1"/>
</dbReference>
<evidence type="ECO:0000256" key="4">
    <source>
        <dbReference type="ARBA" id="ARBA00022801"/>
    </source>
</evidence>
<evidence type="ECO:0000256" key="8">
    <source>
        <dbReference type="SAM" id="SignalP"/>
    </source>
</evidence>
<comment type="similarity">
    <text evidence="1">Belongs to the peptidase C40 family.</text>
</comment>
<dbReference type="SUPFAM" id="SSF57997">
    <property type="entry name" value="Tropomyosin"/>
    <property type="match status" value="1"/>
</dbReference>
<dbReference type="Proteomes" id="UP000181936">
    <property type="component" value="Chromosome"/>
</dbReference>
<dbReference type="PANTHER" id="PTHR47053:SF1">
    <property type="entry name" value="MUREIN DD-ENDOPEPTIDASE MEPH-RELATED"/>
    <property type="match status" value="1"/>
</dbReference>
<gene>
    <name evidence="10" type="ORF">A9C19_02515</name>
</gene>
<keyword evidence="5" id="KW-0788">Thiol protease</keyword>
<evidence type="ECO:0000256" key="1">
    <source>
        <dbReference type="ARBA" id="ARBA00007074"/>
    </source>
</evidence>
<keyword evidence="2" id="KW-0645">Protease</keyword>
<dbReference type="Pfam" id="PF00877">
    <property type="entry name" value="NLPC_P60"/>
    <property type="match status" value="1"/>
</dbReference>
<feature type="chain" id="PRO_5039179007" evidence="8">
    <location>
        <begin position="23"/>
        <end position="407"/>
    </location>
</feature>
<evidence type="ECO:0000256" key="2">
    <source>
        <dbReference type="ARBA" id="ARBA00022670"/>
    </source>
</evidence>
<dbReference type="OrthoDB" id="9813368at2"/>
<evidence type="ECO:0000256" key="6">
    <source>
        <dbReference type="SAM" id="Coils"/>
    </source>
</evidence>
<keyword evidence="4" id="KW-0378">Hydrolase</keyword>
<dbReference type="InterPro" id="IPR000064">
    <property type="entry name" value="NLP_P60_dom"/>
</dbReference>
<name>A0A1L3MN38_9BACI</name>
<reference evidence="10 11" key="1">
    <citation type="journal article" date="2016" name="Sci. Rep.">
        <title>Complete genome sequence and transcriptomic analysis of a novel marine strain Bacillus weihaiensis reveals the mechanism of brown algae degradation.</title>
        <authorList>
            <person name="Zhu Y."/>
            <person name="Chen P."/>
            <person name="Bao Y."/>
            <person name="Men Y."/>
            <person name="Zeng Y."/>
            <person name="Yang J."/>
            <person name="Sun J."/>
            <person name="Sun Y."/>
        </authorList>
    </citation>
    <scope>NUCLEOTIDE SEQUENCE [LARGE SCALE GENOMIC DNA]</scope>
    <source>
        <strain evidence="10 11">Alg07</strain>
    </source>
</reference>
<feature type="coiled-coil region" evidence="6">
    <location>
        <begin position="190"/>
        <end position="231"/>
    </location>
</feature>
<feature type="region of interest" description="Disordered" evidence="7">
    <location>
        <begin position="239"/>
        <end position="274"/>
    </location>
</feature>
<organism evidence="10 11">
    <name type="scientific">Bacillus weihaiensis</name>
    <dbReference type="NCBI Taxonomy" id="1547283"/>
    <lineage>
        <taxon>Bacteria</taxon>
        <taxon>Bacillati</taxon>
        <taxon>Bacillota</taxon>
        <taxon>Bacilli</taxon>
        <taxon>Bacillales</taxon>
        <taxon>Bacillaceae</taxon>
        <taxon>Bacillus</taxon>
    </lineage>
</organism>
<evidence type="ECO:0000313" key="11">
    <source>
        <dbReference type="Proteomes" id="UP000181936"/>
    </source>
</evidence>
<dbReference type="KEGG" id="bwh:A9C19_02515"/>
<feature type="signal peptide" evidence="8">
    <location>
        <begin position="1"/>
        <end position="22"/>
    </location>
</feature>
<keyword evidence="3 8" id="KW-0732">Signal</keyword>
<evidence type="ECO:0000256" key="5">
    <source>
        <dbReference type="ARBA" id="ARBA00022807"/>
    </source>
</evidence>